<accession>A0A9P7KB56</accession>
<feature type="compositionally biased region" description="Basic and acidic residues" evidence="1">
    <location>
        <begin position="596"/>
        <end position="622"/>
    </location>
</feature>
<feature type="compositionally biased region" description="Low complexity" evidence="1">
    <location>
        <begin position="745"/>
        <end position="756"/>
    </location>
</feature>
<dbReference type="SUPFAM" id="SSF52047">
    <property type="entry name" value="RNI-like"/>
    <property type="match status" value="1"/>
</dbReference>
<reference evidence="2" key="1">
    <citation type="submission" date="2020-07" db="EMBL/GenBank/DDBJ databases">
        <authorList>
            <person name="Nieuwenhuis M."/>
            <person name="Van De Peppel L.J.J."/>
        </authorList>
    </citation>
    <scope>NUCLEOTIDE SEQUENCE</scope>
    <source>
        <strain evidence="2">AP01</strain>
        <tissue evidence="2">Mycelium</tissue>
    </source>
</reference>
<feature type="region of interest" description="Disordered" evidence="1">
    <location>
        <begin position="462"/>
        <end position="783"/>
    </location>
</feature>
<dbReference type="OrthoDB" id="2522283at2759"/>
<sequence length="888" mass="100645">MPYVFPLMKKSHKAIEHDVSFDFTTSRHSRQSTRRALIRPSTPIPLPLEIVLSIIEAAAYDSATPDEALLKQCALVCRAWSLPAQKLLFSSVTLRSETACSSFRGAINPSTERGRVLGSAVVRLCIIMDHNHPFGLSQHSFANAVTSCPKLFELKLALYGSAAPGEDLIGVPDVSRMRRPAPSFDDHTLSLLRSGPMISALQFSNWSENQHSITQLLDVWPALKYLAISGTPPQPPSPFLEPFRCSLEELRMNFQSPPSFDFMNWLLHNSSDTLRILAFEREPSTQLLEHLTNVHGATLSSLSLPSCHLPDHASAVQKCHQLRELRFENPMVSPKLWKAIPTTLQHVALGVNINTSMQPVIDLIKTSDSLKAVSICTSSNGAQHTLFPVVKMACAYQGIGLSVMHDIDTFRSQMRYGQQGIRAFLPISGMSDSNAPRTNKRFLTSIIKSTDDHNKTILRAQAQAAQEVKHEREEQERRERRARAQEAADAERRRRTGKSSRRRHSREDEGWDRWDGRTADRKRKARAWETWDGEDEEDEEDRNRPKRPHRSGERRGGRDEDSGRRSKRERGSSRSQRDRSRDRRRSEKKPSRRRRSKDDSRERSPRSRSPPDEGDARSSRRDTNRHRSHRMQRLSASASPLRDHSPSVSQTDGSSSNRHKLKRSTKYALDDLGSDTAPRSRHHSPRRSPSPARSEVESREEELRRKLSSRNIEQAAAGSSKRRRTPPRDLSRSPSPKPKRHKTDSTSSRTARTRSISPDDASRHSTPGPSSPPIQLPSKMDKYFEESYDPRLDVAPLAVPKVPATGLINNAEFEGWDAMLELLRVRREDKEEKKRMERLGITKDKGKDKKGASDSVGDRWNAEGVSIMEIEYKKRGAVREWDLGKEGF</sequence>
<feature type="region of interest" description="Disordered" evidence="1">
    <location>
        <begin position="831"/>
        <end position="858"/>
    </location>
</feature>
<dbReference type="Gene3D" id="3.80.10.10">
    <property type="entry name" value="Ribonuclease Inhibitor"/>
    <property type="match status" value="1"/>
</dbReference>
<keyword evidence="3" id="KW-1185">Reference proteome</keyword>
<dbReference type="PANTHER" id="PTHR40132">
    <property type="entry name" value="PRE-MRNA-SPLICING FACTOR 38B"/>
    <property type="match status" value="1"/>
</dbReference>
<feature type="compositionally biased region" description="Basic and acidic residues" evidence="1">
    <location>
        <begin position="694"/>
        <end position="705"/>
    </location>
</feature>
<feature type="compositionally biased region" description="Basic and acidic residues" evidence="1">
    <location>
        <begin position="467"/>
        <end position="492"/>
    </location>
</feature>
<feature type="compositionally biased region" description="Basic and acidic residues" evidence="1">
    <location>
        <begin position="505"/>
        <end position="519"/>
    </location>
</feature>
<name>A0A9P7KB56_9AGAR</name>
<gene>
    <name evidence="2" type="ORF">DXG03_009053</name>
</gene>
<dbReference type="AlphaFoldDB" id="A0A9P7KB56"/>
<comment type="caution">
    <text evidence="2">The sequence shown here is derived from an EMBL/GenBank/DDBJ whole genome shotgun (WGS) entry which is preliminary data.</text>
</comment>
<organism evidence="2 3">
    <name type="scientific">Asterophora parasitica</name>
    <dbReference type="NCBI Taxonomy" id="117018"/>
    <lineage>
        <taxon>Eukaryota</taxon>
        <taxon>Fungi</taxon>
        <taxon>Dikarya</taxon>
        <taxon>Basidiomycota</taxon>
        <taxon>Agaricomycotina</taxon>
        <taxon>Agaricomycetes</taxon>
        <taxon>Agaricomycetidae</taxon>
        <taxon>Agaricales</taxon>
        <taxon>Tricholomatineae</taxon>
        <taxon>Lyophyllaceae</taxon>
        <taxon>Asterophora</taxon>
    </lineage>
</organism>
<dbReference type="PANTHER" id="PTHR40132:SF1">
    <property type="entry name" value="PRE-MRNA-SPLICING FACTOR 38B"/>
    <property type="match status" value="1"/>
</dbReference>
<feature type="compositionally biased region" description="Basic and acidic residues" evidence="1">
    <location>
        <begin position="550"/>
        <end position="589"/>
    </location>
</feature>
<dbReference type="InterPro" id="IPR032675">
    <property type="entry name" value="LRR_dom_sf"/>
</dbReference>
<evidence type="ECO:0000313" key="3">
    <source>
        <dbReference type="Proteomes" id="UP000775547"/>
    </source>
</evidence>
<dbReference type="Proteomes" id="UP000775547">
    <property type="component" value="Unassembled WGS sequence"/>
</dbReference>
<proteinExistence type="predicted"/>
<feature type="compositionally biased region" description="Basic residues" evidence="1">
    <location>
        <begin position="623"/>
        <end position="632"/>
    </location>
</feature>
<dbReference type="EMBL" id="JABCKV010000081">
    <property type="protein sequence ID" value="KAG5644158.1"/>
    <property type="molecule type" value="Genomic_DNA"/>
</dbReference>
<evidence type="ECO:0000313" key="2">
    <source>
        <dbReference type="EMBL" id="KAG5644158.1"/>
    </source>
</evidence>
<reference evidence="2" key="2">
    <citation type="submission" date="2021-10" db="EMBL/GenBank/DDBJ databases">
        <title>Phylogenomics reveals ancestral predisposition of the termite-cultivated fungus Termitomyces towards a domesticated lifestyle.</title>
        <authorList>
            <person name="Auxier B."/>
            <person name="Grum-Grzhimaylo A."/>
            <person name="Cardenas M.E."/>
            <person name="Lodge J.D."/>
            <person name="Laessoe T."/>
            <person name="Pedersen O."/>
            <person name="Smith M.E."/>
            <person name="Kuyper T.W."/>
            <person name="Franco-Molano E.A."/>
            <person name="Baroni T.J."/>
            <person name="Aanen D.K."/>
        </authorList>
    </citation>
    <scope>NUCLEOTIDE SEQUENCE</scope>
    <source>
        <strain evidence="2">AP01</strain>
        <tissue evidence="2">Mycelium</tissue>
    </source>
</reference>
<protein>
    <submittedName>
        <fullName evidence="2">Uncharacterized protein</fullName>
    </submittedName>
</protein>
<evidence type="ECO:0000256" key="1">
    <source>
        <dbReference type="SAM" id="MobiDB-lite"/>
    </source>
</evidence>
<feature type="compositionally biased region" description="Basic residues" evidence="1">
    <location>
        <begin position="493"/>
        <end position="504"/>
    </location>
</feature>
<feature type="compositionally biased region" description="Acidic residues" evidence="1">
    <location>
        <begin position="531"/>
        <end position="540"/>
    </location>
</feature>
<feature type="compositionally biased region" description="Polar residues" evidence="1">
    <location>
        <begin position="646"/>
        <end position="656"/>
    </location>
</feature>